<evidence type="ECO:0000259" key="18">
    <source>
        <dbReference type="PROSITE" id="PS50070"/>
    </source>
</evidence>
<proteinExistence type="predicted"/>
<dbReference type="InterPro" id="IPR013806">
    <property type="entry name" value="Kringle-like"/>
</dbReference>
<dbReference type="Gene3D" id="2.40.20.10">
    <property type="entry name" value="Plasminogen Kringle 4"/>
    <property type="match status" value="1"/>
</dbReference>
<evidence type="ECO:0000256" key="15">
    <source>
        <dbReference type="SAM" id="MobiDB-lite"/>
    </source>
</evidence>
<dbReference type="Pfam" id="PF00051">
    <property type="entry name" value="Kringle"/>
    <property type="match status" value="1"/>
</dbReference>
<dbReference type="Gene3D" id="4.10.400.10">
    <property type="entry name" value="Low-density Lipoprotein Receptor"/>
    <property type="match status" value="3"/>
</dbReference>
<dbReference type="InterPro" id="IPR009003">
    <property type="entry name" value="Peptidase_S1_PA"/>
</dbReference>
<feature type="disulfide bond" evidence="13">
    <location>
        <begin position="760"/>
        <end position="778"/>
    </location>
</feature>
<dbReference type="CDD" id="cd00112">
    <property type="entry name" value="LDLa"/>
    <property type="match status" value="3"/>
</dbReference>
<dbReference type="CDD" id="cd00108">
    <property type="entry name" value="KR"/>
    <property type="match status" value="1"/>
</dbReference>
<name>E9GC79_DAPPU</name>
<dbReference type="SMART" id="SM00473">
    <property type="entry name" value="PAN_AP"/>
    <property type="match status" value="1"/>
</dbReference>
<organism evidence="23 24">
    <name type="scientific">Daphnia pulex</name>
    <name type="common">Water flea</name>
    <dbReference type="NCBI Taxonomy" id="6669"/>
    <lineage>
        <taxon>Eukaryota</taxon>
        <taxon>Metazoa</taxon>
        <taxon>Ecdysozoa</taxon>
        <taxon>Arthropoda</taxon>
        <taxon>Crustacea</taxon>
        <taxon>Branchiopoda</taxon>
        <taxon>Diplostraca</taxon>
        <taxon>Cladocera</taxon>
        <taxon>Anomopoda</taxon>
        <taxon>Daphniidae</taxon>
        <taxon>Daphnia</taxon>
    </lineage>
</organism>
<feature type="disulfide bond" evidence="14">
    <location>
        <begin position="1132"/>
        <end position="1142"/>
    </location>
</feature>
<feature type="disulfide bond" evidence="14">
    <location>
        <begin position="939"/>
        <end position="1003"/>
    </location>
</feature>
<dbReference type="PRINTS" id="PR00261">
    <property type="entry name" value="LDLRECEPTOR"/>
</dbReference>
<dbReference type="SMART" id="SM00130">
    <property type="entry name" value="KR"/>
    <property type="match status" value="1"/>
</dbReference>
<feature type="domain" description="C-type lectin" evidence="17">
    <location>
        <begin position="503"/>
        <end position="642"/>
    </location>
</feature>
<dbReference type="InParanoid" id="E9GC79"/>
<dbReference type="Pfam" id="PF01607">
    <property type="entry name" value="CBM_14"/>
    <property type="match status" value="2"/>
</dbReference>
<keyword evidence="10" id="KW-0675">Receptor</keyword>
<feature type="region of interest" description="Disordered" evidence="15">
    <location>
        <begin position="243"/>
        <end position="262"/>
    </location>
</feature>
<evidence type="ECO:0000256" key="13">
    <source>
        <dbReference type="PROSITE-ProRule" id="PRU00124"/>
    </source>
</evidence>
<dbReference type="PROSITE" id="PS50948">
    <property type="entry name" value="PAN"/>
    <property type="match status" value="1"/>
</dbReference>
<dbReference type="SUPFAM" id="SSF57440">
    <property type="entry name" value="Kringle-like"/>
    <property type="match status" value="1"/>
</dbReference>
<dbReference type="SUPFAM" id="SSF56436">
    <property type="entry name" value="C-type lectin-like"/>
    <property type="match status" value="1"/>
</dbReference>
<dbReference type="PROSITE" id="PS50940">
    <property type="entry name" value="CHIT_BIND_II"/>
    <property type="match status" value="2"/>
</dbReference>
<dbReference type="InterPro" id="IPR016187">
    <property type="entry name" value="CTDL_fold"/>
</dbReference>
<gene>
    <name evidence="23" type="ORF">DAPPUDRAFT_316225</name>
</gene>
<dbReference type="GO" id="GO:0004252">
    <property type="term" value="F:serine-type endopeptidase activity"/>
    <property type="evidence" value="ECO:0007669"/>
    <property type="project" value="InterPro"/>
</dbReference>
<dbReference type="CDD" id="cd01099">
    <property type="entry name" value="PAN_AP_HGF"/>
    <property type="match status" value="1"/>
</dbReference>
<dbReference type="OrthoDB" id="6020543at2759"/>
<feature type="signal peptide" evidence="16">
    <location>
        <begin position="1"/>
        <end position="22"/>
    </location>
</feature>
<evidence type="ECO:0000259" key="21">
    <source>
        <dbReference type="PROSITE" id="PS50940"/>
    </source>
</evidence>
<keyword evidence="24" id="KW-1185">Reference proteome</keyword>
<dbReference type="GO" id="GO:0005576">
    <property type="term" value="C:extracellular region"/>
    <property type="evidence" value="ECO:0007669"/>
    <property type="project" value="UniProtKB-SubCell"/>
</dbReference>
<keyword evidence="9 14" id="KW-1015">Disulfide bond</keyword>
<evidence type="ECO:0000256" key="4">
    <source>
        <dbReference type="ARBA" id="ARBA00022670"/>
    </source>
</evidence>
<dbReference type="InterPro" id="IPR016186">
    <property type="entry name" value="C-type_lectin-like/link_sf"/>
</dbReference>
<dbReference type="InterPro" id="IPR002557">
    <property type="entry name" value="Chitin-bd_dom"/>
</dbReference>
<dbReference type="SMART" id="SM00202">
    <property type="entry name" value="SR"/>
    <property type="match status" value="3"/>
</dbReference>
<feature type="compositionally biased region" description="Polar residues" evidence="15">
    <location>
        <begin position="345"/>
        <end position="355"/>
    </location>
</feature>
<evidence type="ECO:0000256" key="16">
    <source>
        <dbReference type="SAM" id="SignalP"/>
    </source>
</evidence>
<evidence type="ECO:0000256" key="5">
    <source>
        <dbReference type="ARBA" id="ARBA00022729"/>
    </source>
</evidence>
<feature type="compositionally biased region" description="Basic and acidic residues" evidence="15">
    <location>
        <begin position="1166"/>
        <end position="1178"/>
    </location>
</feature>
<dbReference type="GO" id="GO:0016020">
    <property type="term" value="C:membrane"/>
    <property type="evidence" value="ECO:0007669"/>
    <property type="project" value="InterPro"/>
</dbReference>
<dbReference type="PhylomeDB" id="E9GC79"/>
<keyword evidence="7" id="KW-0378">Hydrolase</keyword>
<feature type="domain" description="Chitin-binding type-2" evidence="21">
    <location>
        <begin position="264"/>
        <end position="319"/>
    </location>
</feature>
<dbReference type="InterPro" id="IPR001304">
    <property type="entry name" value="C-type_lectin-like"/>
</dbReference>
<dbReference type="GO" id="GO:0008061">
    <property type="term" value="F:chitin binding"/>
    <property type="evidence" value="ECO:0007669"/>
    <property type="project" value="InterPro"/>
</dbReference>
<dbReference type="PROSITE" id="PS50070">
    <property type="entry name" value="KRINGLE_2"/>
    <property type="match status" value="1"/>
</dbReference>
<dbReference type="InterPro" id="IPR036772">
    <property type="entry name" value="SRCR-like_dom_sf"/>
</dbReference>
<evidence type="ECO:0000313" key="23">
    <source>
        <dbReference type="EMBL" id="EFX82507.1"/>
    </source>
</evidence>
<dbReference type="SUPFAM" id="SSF56487">
    <property type="entry name" value="SRCR-like"/>
    <property type="match status" value="3"/>
</dbReference>
<dbReference type="InterPro" id="IPR038178">
    <property type="entry name" value="Kringle_sf"/>
</dbReference>
<dbReference type="InterPro" id="IPR036055">
    <property type="entry name" value="LDL_receptor-like_sf"/>
</dbReference>
<evidence type="ECO:0000259" key="17">
    <source>
        <dbReference type="PROSITE" id="PS50041"/>
    </source>
</evidence>
<feature type="domain" description="SRCR" evidence="20">
    <location>
        <begin position="383"/>
        <end position="489"/>
    </location>
</feature>
<dbReference type="FunFam" id="2.40.10.10:FF:000053">
    <property type="entry name" value="Neurotrypsin"/>
    <property type="match status" value="1"/>
</dbReference>
<evidence type="ECO:0000256" key="10">
    <source>
        <dbReference type="ARBA" id="ARBA00023170"/>
    </source>
</evidence>
<dbReference type="SMART" id="SM00034">
    <property type="entry name" value="CLECT"/>
    <property type="match status" value="1"/>
</dbReference>
<keyword evidence="4" id="KW-0645">Protease</keyword>
<dbReference type="SMART" id="SM00494">
    <property type="entry name" value="ChtBD2"/>
    <property type="match status" value="2"/>
</dbReference>
<dbReference type="InterPro" id="IPR002172">
    <property type="entry name" value="LDrepeatLR_classA_rpt"/>
</dbReference>
<dbReference type="SUPFAM" id="SSF57414">
    <property type="entry name" value="Hairpin loop containing domain-like"/>
    <property type="match status" value="1"/>
</dbReference>
<feature type="disulfide bond" evidence="13">
    <location>
        <begin position="891"/>
        <end position="906"/>
    </location>
</feature>
<evidence type="ECO:0000259" key="19">
    <source>
        <dbReference type="PROSITE" id="PS50240"/>
    </source>
</evidence>
<dbReference type="PROSITE" id="PS50287">
    <property type="entry name" value="SRCR_2"/>
    <property type="match status" value="3"/>
</dbReference>
<feature type="compositionally biased region" description="Pro residues" evidence="15">
    <location>
        <begin position="246"/>
        <end position="255"/>
    </location>
</feature>
<feature type="domain" description="Peptidase S1" evidence="19">
    <location>
        <begin position="1216"/>
        <end position="1460"/>
    </location>
</feature>
<dbReference type="InterPro" id="IPR001190">
    <property type="entry name" value="SRCR"/>
</dbReference>
<dbReference type="PROSITE" id="PS50240">
    <property type="entry name" value="TRYPSIN_DOM"/>
    <property type="match status" value="1"/>
</dbReference>
<keyword evidence="8" id="KW-0720">Serine protease</keyword>
<dbReference type="PROSITE" id="PS00134">
    <property type="entry name" value="TRYPSIN_HIS"/>
    <property type="match status" value="1"/>
</dbReference>
<evidence type="ECO:0000256" key="11">
    <source>
        <dbReference type="ARBA" id="ARBA00023180"/>
    </source>
</evidence>
<dbReference type="Pfam" id="PF00059">
    <property type="entry name" value="Lectin_C"/>
    <property type="match status" value="1"/>
</dbReference>
<feature type="region of interest" description="Disordered" evidence="15">
    <location>
        <begin position="41"/>
        <end position="98"/>
    </location>
</feature>
<dbReference type="SUPFAM" id="SSF57424">
    <property type="entry name" value="LDL receptor-like module"/>
    <property type="match status" value="3"/>
</dbReference>
<evidence type="ECO:0000256" key="2">
    <source>
        <dbReference type="ARBA" id="ARBA00022525"/>
    </source>
</evidence>
<feature type="domain" description="SRCR" evidence="20">
    <location>
        <begin position="914"/>
        <end position="1014"/>
    </location>
</feature>
<evidence type="ECO:0000256" key="9">
    <source>
        <dbReference type="ARBA" id="ARBA00023157"/>
    </source>
</evidence>
<dbReference type="InterPro" id="IPR036508">
    <property type="entry name" value="Chitin-bd_dom_sf"/>
</dbReference>
<dbReference type="Gene3D" id="3.50.4.10">
    <property type="entry name" value="Hepatocyte Growth Factor"/>
    <property type="match status" value="1"/>
</dbReference>
<dbReference type="InterPro" id="IPR018114">
    <property type="entry name" value="TRYPSIN_HIS"/>
</dbReference>
<dbReference type="SUPFAM" id="SSF50494">
    <property type="entry name" value="Trypsin-like serine proteases"/>
    <property type="match status" value="1"/>
</dbReference>
<feature type="domain" description="Kringle" evidence="18">
    <location>
        <begin position="649"/>
        <end position="740"/>
    </location>
</feature>
<feature type="chain" id="PRO_5003240815" evidence="16">
    <location>
        <begin position="23"/>
        <end position="1464"/>
    </location>
</feature>
<dbReference type="KEGG" id="dpx:DAPPUDRAFT_316225"/>
<dbReference type="PROSITE" id="PS50068">
    <property type="entry name" value="LDLRA_2"/>
    <property type="match status" value="3"/>
</dbReference>
<dbReference type="EMBL" id="GL732539">
    <property type="protein sequence ID" value="EFX82507.1"/>
    <property type="molecule type" value="Genomic_DNA"/>
</dbReference>
<evidence type="ECO:0000313" key="24">
    <source>
        <dbReference type="Proteomes" id="UP000000305"/>
    </source>
</evidence>
<feature type="domain" description="SRCR" evidence="20">
    <location>
        <begin position="1063"/>
        <end position="1163"/>
    </location>
</feature>
<accession>E9GC79</accession>
<feature type="domain" description="Chitin-binding type-2" evidence="21">
    <location>
        <begin position="179"/>
        <end position="234"/>
    </location>
</feature>
<evidence type="ECO:0000259" key="22">
    <source>
        <dbReference type="PROSITE" id="PS50948"/>
    </source>
</evidence>
<dbReference type="OMA" id="KFINCWK"/>
<dbReference type="InterPro" id="IPR018056">
    <property type="entry name" value="Kringle_CS"/>
</dbReference>
<comment type="caution">
    <text evidence="14">Lacks conserved residue(s) required for the propagation of feature annotation.</text>
</comment>
<dbReference type="FunCoup" id="E9GC79">
    <property type="interactions" value="1"/>
</dbReference>
<dbReference type="Gene3D" id="3.10.250.10">
    <property type="entry name" value="SRCR-like domain"/>
    <property type="match status" value="3"/>
</dbReference>
<dbReference type="Gene3D" id="2.40.10.10">
    <property type="entry name" value="Trypsin-like serine proteases"/>
    <property type="match status" value="1"/>
</dbReference>
<dbReference type="SMART" id="SM00020">
    <property type="entry name" value="Tryp_SPc"/>
    <property type="match status" value="1"/>
</dbReference>
<dbReference type="FunFam" id="3.10.250.10:FF:000026">
    <property type="entry name" value="Tequila, isoform D"/>
    <property type="match status" value="1"/>
</dbReference>
<reference evidence="23 24" key="1">
    <citation type="journal article" date="2011" name="Science">
        <title>The ecoresponsive genome of Daphnia pulex.</title>
        <authorList>
            <person name="Colbourne J.K."/>
            <person name="Pfrender M.E."/>
            <person name="Gilbert D."/>
            <person name="Thomas W.K."/>
            <person name="Tucker A."/>
            <person name="Oakley T.H."/>
            <person name="Tokishita S."/>
            <person name="Aerts A."/>
            <person name="Arnold G.J."/>
            <person name="Basu M.K."/>
            <person name="Bauer D.J."/>
            <person name="Caceres C.E."/>
            <person name="Carmel L."/>
            <person name="Casola C."/>
            <person name="Choi J.H."/>
            <person name="Detter J.C."/>
            <person name="Dong Q."/>
            <person name="Dusheyko S."/>
            <person name="Eads B.D."/>
            <person name="Frohlich T."/>
            <person name="Geiler-Samerotte K.A."/>
            <person name="Gerlach D."/>
            <person name="Hatcher P."/>
            <person name="Jogdeo S."/>
            <person name="Krijgsveld J."/>
            <person name="Kriventseva E.V."/>
            <person name="Kultz D."/>
            <person name="Laforsch C."/>
            <person name="Lindquist E."/>
            <person name="Lopez J."/>
            <person name="Manak J.R."/>
            <person name="Muller J."/>
            <person name="Pangilinan J."/>
            <person name="Patwardhan R.P."/>
            <person name="Pitluck S."/>
            <person name="Pritham E.J."/>
            <person name="Rechtsteiner A."/>
            <person name="Rho M."/>
            <person name="Rogozin I.B."/>
            <person name="Sakarya O."/>
            <person name="Salamov A."/>
            <person name="Schaack S."/>
            <person name="Shapiro H."/>
            <person name="Shiga Y."/>
            <person name="Skalitzky C."/>
            <person name="Smith Z."/>
            <person name="Souvorov A."/>
            <person name="Sung W."/>
            <person name="Tang Z."/>
            <person name="Tsuchiya D."/>
            <person name="Tu H."/>
            <person name="Vos H."/>
            <person name="Wang M."/>
            <person name="Wolf Y.I."/>
            <person name="Yamagata H."/>
            <person name="Yamada T."/>
            <person name="Ye Y."/>
            <person name="Shaw J.R."/>
            <person name="Andrews J."/>
            <person name="Crease T.J."/>
            <person name="Tang H."/>
            <person name="Lucas S.M."/>
            <person name="Robertson H.M."/>
            <person name="Bork P."/>
            <person name="Koonin E.V."/>
            <person name="Zdobnov E.M."/>
            <person name="Grigoriev I.V."/>
            <person name="Lynch M."/>
            <person name="Boore J.L."/>
        </authorList>
    </citation>
    <scope>NUCLEOTIDE SEQUENCE [LARGE SCALE GENOMIC DNA]</scope>
</reference>
<evidence type="ECO:0000259" key="20">
    <source>
        <dbReference type="PROSITE" id="PS50287"/>
    </source>
</evidence>
<dbReference type="PROSITE" id="PS00021">
    <property type="entry name" value="KRINGLE_1"/>
    <property type="match status" value="1"/>
</dbReference>
<feature type="domain" description="Apple" evidence="22">
    <location>
        <begin position="787"/>
        <end position="868"/>
    </location>
</feature>
<feature type="disulfide bond" evidence="14">
    <location>
        <begin position="983"/>
        <end position="993"/>
    </location>
</feature>
<protein>
    <submittedName>
        <fullName evidence="23">Uncharacterized protein</fullName>
    </submittedName>
</protein>
<dbReference type="PRINTS" id="PR00018">
    <property type="entry name" value="KRINGLE"/>
</dbReference>
<dbReference type="SUPFAM" id="SSF57625">
    <property type="entry name" value="Invertebrate chitin-binding proteins"/>
    <property type="match status" value="2"/>
</dbReference>
<keyword evidence="11" id="KW-0325">Glycoprotein</keyword>
<dbReference type="CDD" id="cd00190">
    <property type="entry name" value="Tryp_SPc"/>
    <property type="match status" value="1"/>
</dbReference>
<dbReference type="Gene3D" id="2.170.140.10">
    <property type="entry name" value="Chitin binding domain"/>
    <property type="match status" value="2"/>
</dbReference>
<evidence type="ECO:0000256" key="7">
    <source>
        <dbReference type="ARBA" id="ARBA00022801"/>
    </source>
</evidence>
<evidence type="ECO:0000256" key="3">
    <source>
        <dbReference type="ARBA" id="ARBA00022572"/>
    </source>
</evidence>
<evidence type="ECO:0000256" key="6">
    <source>
        <dbReference type="ARBA" id="ARBA00022737"/>
    </source>
</evidence>
<dbReference type="PROSITE" id="PS50041">
    <property type="entry name" value="C_TYPE_LECTIN_2"/>
    <property type="match status" value="1"/>
</dbReference>
<feature type="disulfide bond" evidence="14">
    <location>
        <begin position="1101"/>
        <end position="1162"/>
    </location>
</feature>
<dbReference type="SMART" id="SM00192">
    <property type="entry name" value="LDLa"/>
    <property type="match status" value="3"/>
</dbReference>
<feature type="disulfide bond" evidence="14">
    <location>
        <begin position="1088"/>
        <end position="1152"/>
    </location>
</feature>
<keyword evidence="6" id="KW-0677">Repeat</keyword>
<feature type="region of interest" description="Disordered" evidence="15">
    <location>
        <begin position="1158"/>
        <end position="1180"/>
    </location>
</feature>
<dbReference type="InterPro" id="IPR000001">
    <property type="entry name" value="Kringle"/>
</dbReference>
<dbReference type="InterPro" id="IPR003609">
    <property type="entry name" value="Pan_app"/>
</dbReference>
<evidence type="ECO:0000256" key="14">
    <source>
        <dbReference type="PROSITE-ProRule" id="PRU00196"/>
    </source>
</evidence>
<dbReference type="Gene3D" id="3.10.100.10">
    <property type="entry name" value="Mannose-Binding Protein A, subunit A"/>
    <property type="match status" value="1"/>
</dbReference>
<dbReference type="Pfam" id="PF00057">
    <property type="entry name" value="Ldl_recept_a"/>
    <property type="match status" value="3"/>
</dbReference>
<evidence type="ECO:0000256" key="1">
    <source>
        <dbReference type="ARBA" id="ARBA00004613"/>
    </source>
</evidence>
<dbReference type="MEROPS" id="S01.461"/>
<feature type="disulfide bond" evidence="13">
    <location>
        <begin position="879"/>
        <end position="897"/>
    </location>
</feature>
<dbReference type="eggNOG" id="KOG3627">
    <property type="taxonomic scope" value="Eukaryota"/>
</dbReference>
<feature type="disulfide bond" evidence="14">
    <location>
        <begin position="952"/>
        <end position="1013"/>
    </location>
</feature>
<dbReference type="Pfam" id="PF00024">
    <property type="entry name" value="PAN_1"/>
    <property type="match status" value="1"/>
</dbReference>
<dbReference type="InterPro" id="IPR001254">
    <property type="entry name" value="Trypsin_dom"/>
</dbReference>
<feature type="disulfide bond" evidence="13">
    <location>
        <begin position="772"/>
        <end position="787"/>
    </location>
</feature>
<feature type="region of interest" description="Disordered" evidence="15">
    <location>
        <begin position="342"/>
        <end position="374"/>
    </location>
</feature>
<dbReference type="Pfam" id="PF00530">
    <property type="entry name" value="SRCR"/>
    <property type="match status" value="3"/>
</dbReference>
<dbReference type="PANTHER" id="PTHR48071">
    <property type="entry name" value="SRCR DOMAIN-CONTAINING PROTEIN"/>
    <property type="match status" value="1"/>
</dbReference>
<dbReference type="CDD" id="cd00037">
    <property type="entry name" value="CLECT"/>
    <property type="match status" value="1"/>
</dbReference>
<keyword evidence="2" id="KW-0964">Secreted</keyword>
<dbReference type="GO" id="GO:0006508">
    <property type="term" value="P:proteolysis"/>
    <property type="evidence" value="ECO:0007669"/>
    <property type="project" value="UniProtKB-KW"/>
</dbReference>
<evidence type="ECO:0000256" key="8">
    <source>
        <dbReference type="ARBA" id="ARBA00022825"/>
    </source>
</evidence>
<dbReference type="HOGENOM" id="CLU_259775_0_0_1"/>
<keyword evidence="3 12" id="KW-0420">Kringle</keyword>
<dbReference type="Pfam" id="PF00089">
    <property type="entry name" value="Trypsin"/>
    <property type="match status" value="1"/>
</dbReference>
<evidence type="ECO:0000256" key="12">
    <source>
        <dbReference type="PROSITE-ProRule" id="PRU00121"/>
    </source>
</evidence>
<dbReference type="PROSITE" id="PS01209">
    <property type="entry name" value="LDLRA_1"/>
    <property type="match status" value="2"/>
</dbReference>
<sequence length="1464" mass="159013">MVAPRVTFQLFILCVSVSLHLCIIDWTQLDQKRSVVTFSSGNVLPGDVTSENENARESPAGSGPRNTLIVHPGKAKPGETNPIQPETTRSPRVLTPPPLTTPAPTLGNIFDSDGCIFAVETPTVTSGPNNAASSMSSSTTPTPAILIDQRAPLRPTTTTTTTTTTVKPTITTRKSASSNMVCPKPNGLFPYDGDCSKFINCWKGRPHLQSCAGGTLFSPATNECDHAYKVVCQVARSASVTFPPTTTRPPTPPPTVSTTTTPTPLSCPHPKGFFPHPADCKKFVNCWGGRPAVQVCAEGTLFNAATRECDHASKVVCLTRIIHLIATSRAIQVQPRGNNAGGSFFSDNVPRSSGSLPPAGNALPQSPKVDLGPPLSPDSGQLMRLRGGAGPWEGYVEVRGGKDRPWGHVCDAPDSWTIQEASVICRHLGFLRGAQKSVQGLEFGPLTRDKILIEKVECTGSEANITGCKIATGSNCPFIHEQVVGVRCHRDTQALCAKDEHAHGNFCYKLISDEMSTRERARSLCEKSGGNLLYIHSQVENDFVSELLNSVAPSITKVHTDGMAIRALRKDLLVWEQMETTMNFTKWWPEWDRSKPGNPAAKATPQCLILVKRFQYRNRCATLPYFFWTLGECDVAAAAICKKSSRDIGCVVGNGADYQGTANISKTGMPCLGWNDPRIRHVLAKPARAAVAVLDSAAAKSSRTVSSGLQHNFCRNPHGESNPWCFISPVEMEYCDIPRCHIQERGAVLDNKCKANQYKCNTGECIPNTWVCDGATDCEGGSDEDLCAQYMNDFYKRQNETIQLHDVEKWMNTNLDTCARRCAEAKSFTCLSFNHNEGQSECVLSDSNRGLSGQMIHSPGWTYYERKVYSVNCSSNFECPSGKCINQTSVCDGRDDCGDRSDEIVCQSQLDFQIRLAGSNKTNEGRVEVKVFGQWGAICDDHFSANDANVICRQLGFPLGASQALSHSTFGPGSPILMDDVMCRGNETSLADCPFAGWGVHNCAPEETAGVRCILAETTCTENQFKCETTDACIAIDFLCDTVDDCGDHSDENRTRCASELLVRLADGPDSLSGRVELRQNGIWGTVCDDDFGPEEATVICRMLNLNGPAQPAKSGSFGPGKGPIWLDELGCSGTENTLMECARLPWAKHNCRHTEDAGVRCSHPTNERKLPEEKTETDPVTTLTDLVQLGSLPVKCGIRMVEDNPSDPLLIQPKVVKGEPTKPGAYPWQVGVRVRNSGKSDNHWCGATIISEHFILTAAHCMEDFPKGLYVLRVGDYNTEDSDVEEEQFTVERMHFHEEFGQGGHLNNDIALIRIKKKSNQGIRFGSHVQPICLPSPSTEYVAGMNCTIAGWGSPGQPGAAFAIKLQSATVPILSDDTCKAPYVYGPDRIKVGMFCAGLLEGGVDACQGDSGGGLVCLVDGRPTLMGVISWGFGCGRPNRPGVYTRVVHYLPWIYSKLAETNA</sequence>
<dbReference type="PANTHER" id="PTHR48071:SF18">
    <property type="entry name" value="DELETED IN MALIGNANT BRAIN TUMORS 1 PROTEIN-RELATED"/>
    <property type="match status" value="1"/>
</dbReference>
<comment type="subcellular location">
    <subcellularLocation>
        <location evidence="1">Secreted</location>
    </subcellularLocation>
</comment>
<dbReference type="Proteomes" id="UP000000305">
    <property type="component" value="Unassembled WGS sequence"/>
</dbReference>
<dbReference type="FunFam" id="3.10.250.10:FF:000007">
    <property type="entry name" value="Soluble scavenger receptor cysteine-rich domain-containing protein SSC5D"/>
    <property type="match status" value="1"/>
</dbReference>
<dbReference type="InterPro" id="IPR023415">
    <property type="entry name" value="LDLR_class-A_CS"/>
</dbReference>
<dbReference type="PRINTS" id="PR00258">
    <property type="entry name" value="SPERACTRCPTR"/>
</dbReference>
<keyword evidence="5 16" id="KW-0732">Signal</keyword>
<feature type="disulfide bond" evidence="14">
    <location>
        <begin position="458"/>
        <end position="468"/>
    </location>
</feature>
<feature type="disulfide bond" evidence="13">
    <location>
        <begin position="753"/>
        <end position="765"/>
    </location>
</feature>
<dbReference type="InterPro" id="IPR043504">
    <property type="entry name" value="Peptidase_S1_PA_chymotrypsin"/>
</dbReference>